<protein>
    <recommendedName>
        <fullName evidence="5">Pectinesterase</fullName>
        <ecNumber evidence="5">3.1.1.11</ecNumber>
    </recommendedName>
</protein>
<dbReference type="Pfam" id="PF01095">
    <property type="entry name" value="Pectinesterase"/>
    <property type="match status" value="1"/>
</dbReference>
<dbReference type="PROSITE" id="PS51318">
    <property type="entry name" value="TAT"/>
    <property type="match status" value="1"/>
</dbReference>
<dbReference type="GO" id="GO:0042545">
    <property type="term" value="P:cell wall modification"/>
    <property type="evidence" value="ECO:0007669"/>
    <property type="project" value="UniProtKB-UniRule"/>
</dbReference>
<comment type="catalytic activity">
    <reaction evidence="5">
        <text>[(1-&gt;4)-alpha-D-galacturonosyl methyl ester](n) + n H2O = [(1-&gt;4)-alpha-D-galacturonosyl](n) + n methanol + n H(+)</text>
        <dbReference type="Rhea" id="RHEA:22380"/>
        <dbReference type="Rhea" id="RHEA-COMP:14570"/>
        <dbReference type="Rhea" id="RHEA-COMP:14573"/>
        <dbReference type="ChEBI" id="CHEBI:15377"/>
        <dbReference type="ChEBI" id="CHEBI:15378"/>
        <dbReference type="ChEBI" id="CHEBI:17790"/>
        <dbReference type="ChEBI" id="CHEBI:140522"/>
        <dbReference type="ChEBI" id="CHEBI:140523"/>
        <dbReference type="EC" id="3.1.1.11"/>
    </reaction>
</comment>
<dbReference type="SMART" id="SM00458">
    <property type="entry name" value="RICIN"/>
    <property type="match status" value="1"/>
</dbReference>
<dbReference type="SUPFAM" id="SSF51126">
    <property type="entry name" value="Pectin lyase-like"/>
    <property type="match status" value="1"/>
</dbReference>
<dbReference type="InterPro" id="IPR033131">
    <property type="entry name" value="Pectinesterase_Asp_AS"/>
</dbReference>
<feature type="active site" evidence="4">
    <location>
        <position position="355"/>
    </location>
</feature>
<keyword evidence="3 5" id="KW-0063">Aspartyl esterase</keyword>
<keyword evidence="2 5" id="KW-0378">Hydrolase</keyword>
<dbReference type="Gene3D" id="2.160.20.10">
    <property type="entry name" value="Single-stranded right-handed beta-helix, Pectin lyase-like"/>
    <property type="match status" value="1"/>
</dbReference>
<evidence type="ECO:0000259" key="7">
    <source>
        <dbReference type="SMART" id="SM00458"/>
    </source>
</evidence>
<sequence length="493" mass="52426">MPVTDHRRRPRTRRRPVALLAALAAGLSAIGTVAVAPAASAATVDTAAWYQLVNRQSGKALDVSARSTADGAQLVQWTRGEGTNQQFQFVATGDGAYRLKARHSGKVLDVWEWNAADGAQIRQWTDLNAQNQQFTLADSEGGRVRLVNRFSGKAVQVQDRSTADGALVVQGANTNSYHQQWELVRVGAATPAPTPTTTPTTAPPVTKPTVAADGTGTYRTVQAAIDAVPSSSTTRRVITIKPGTYREIVTVNKPNVTLRGTGSTASQTVIVNNRSNGAGYGTYGSATFFVKAKDVGVENLTLSNDFGVGSQAVAATIDADRAVFRGVRFLGNQDTLLVHSGRSYFADCHVEGTVDFIFGDGTAVLDRATIHQRRSTGGPITAARTPAANRYGILIHRSTVTGATNNTTQLGRPWGPNAQVLFRETSLSATIATAQPWIDMSGNPWGSARLREYKNTGPGATVNSKRPQMSDAEAANHTPQRYLAGSDGWNPIG</sequence>
<dbReference type="PANTHER" id="PTHR31321">
    <property type="entry name" value="ACYL-COA THIOESTER HYDROLASE YBHC-RELATED"/>
    <property type="match status" value="1"/>
</dbReference>
<dbReference type="InterPro" id="IPR012334">
    <property type="entry name" value="Pectin_lyas_fold"/>
</dbReference>
<proteinExistence type="inferred from homology"/>
<dbReference type="InterPro" id="IPR035992">
    <property type="entry name" value="Ricin_B-like_lectins"/>
</dbReference>
<feature type="chain" id="PRO_5031602417" description="Pectinesterase" evidence="5">
    <location>
        <begin position="42"/>
        <end position="493"/>
    </location>
</feature>
<dbReference type="SUPFAM" id="SSF50370">
    <property type="entry name" value="Ricin B-like lectins"/>
    <property type="match status" value="1"/>
</dbReference>
<comment type="pathway">
    <text evidence="5">Glycan metabolism; pectin degradation; 2-dehydro-3-deoxy-D-gluconate from pectin: step 1/5.</text>
</comment>
<comment type="caution">
    <text evidence="8">The sequence shown here is derived from an EMBL/GenBank/DDBJ whole genome shotgun (WGS) entry which is preliminary data.</text>
</comment>
<reference evidence="8 9" key="2">
    <citation type="submission" date="2020-08" db="EMBL/GenBank/DDBJ databases">
        <authorList>
            <person name="Partida-Martinez L."/>
            <person name="Huntemann M."/>
            <person name="Clum A."/>
            <person name="Wang J."/>
            <person name="Palaniappan K."/>
            <person name="Ritter S."/>
            <person name="Chen I.-M."/>
            <person name="Stamatis D."/>
            <person name="Reddy T."/>
            <person name="O'Malley R."/>
            <person name="Daum C."/>
            <person name="Shapiro N."/>
            <person name="Ivanova N."/>
            <person name="Kyrpides N."/>
            <person name="Woyke T."/>
        </authorList>
    </citation>
    <scope>NUCLEOTIDE SEQUENCE [LARGE SCALE GENOMIC DNA]</scope>
    <source>
        <strain evidence="8 9">RAS26</strain>
    </source>
</reference>
<dbReference type="GO" id="GO:0030599">
    <property type="term" value="F:pectinesterase activity"/>
    <property type="evidence" value="ECO:0007669"/>
    <property type="project" value="UniProtKB-UniRule"/>
</dbReference>
<evidence type="ECO:0000313" key="8">
    <source>
        <dbReference type="EMBL" id="MBB2924297.1"/>
    </source>
</evidence>
<dbReference type="InterPro" id="IPR006311">
    <property type="entry name" value="TAT_signal"/>
</dbReference>
<dbReference type="InterPro" id="IPR011050">
    <property type="entry name" value="Pectin_lyase_fold/virulence"/>
</dbReference>
<gene>
    <name evidence="8" type="ORF">FHR80_003230</name>
</gene>
<dbReference type="GO" id="GO:0009279">
    <property type="term" value="C:cell outer membrane"/>
    <property type="evidence" value="ECO:0007669"/>
    <property type="project" value="TreeGrafter"/>
</dbReference>
<dbReference type="PROSITE" id="PS50231">
    <property type="entry name" value="RICIN_B_LECTIN"/>
    <property type="match status" value="1"/>
</dbReference>
<name>A0A7W4UHK4_9CELL</name>
<dbReference type="Gene3D" id="2.80.10.50">
    <property type="match status" value="1"/>
</dbReference>
<dbReference type="GO" id="GO:0045490">
    <property type="term" value="P:pectin catabolic process"/>
    <property type="evidence" value="ECO:0007669"/>
    <property type="project" value="UniProtKB-UniRule"/>
</dbReference>
<feature type="domain" description="Ricin B lectin" evidence="7">
    <location>
        <begin position="48"/>
        <end position="184"/>
    </location>
</feature>
<evidence type="ECO:0000256" key="4">
    <source>
        <dbReference type="PROSITE-ProRule" id="PRU10040"/>
    </source>
</evidence>
<keyword evidence="5" id="KW-0732">Signal</keyword>
<dbReference type="EMBL" id="JACHVX010000005">
    <property type="protein sequence ID" value="MBB2924297.1"/>
    <property type="molecule type" value="Genomic_DNA"/>
</dbReference>
<evidence type="ECO:0000256" key="6">
    <source>
        <dbReference type="SAM" id="MobiDB-lite"/>
    </source>
</evidence>
<comment type="similarity">
    <text evidence="1">Belongs to the pectinesterase family.</text>
</comment>
<feature type="signal peptide" evidence="5">
    <location>
        <begin position="1"/>
        <end position="41"/>
    </location>
</feature>
<dbReference type="Proteomes" id="UP000518206">
    <property type="component" value="Unassembled WGS sequence"/>
</dbReference>
<organism evidence="8 9">
    <name type="scientific">Cellulomonas cellasea</name>
    <dbReference type="NCBI Taxonomy" id="43670"/>
    <lineage>
        <taxon>Bacteria</taxon>
        <taxon>Bacillati</taxon>
        <taxon>Actinomycetota</taxon>
        <taxon>Actinomycetes</taxon>
        <taxon>Micrococcales</taxon>
        <taxon>Cellulomonadaceae</taxon>
        <taxon>Cellulomonas</taxon>
    </lineage>
</organism>
<evidence type="ECO:0000256" key="5">
    <source>
        <dbReference type="RuleBase" id="RU000589"/>
    </source>
</evidence>
<dbReference type="AlphaFoldDB" id="A0A7W4UHK4"/>
<evidence type="ECO:0000256" key="3">
    <source>
        <dbReference type="ARBA" id="ARBA00023085"/>
    </source>
</evidence>
<dbReference type="EC" id="3.1.1.11" evidence="5"/>
<dbReference type="InterPro" id="IPR000070">
    <property type="entry name" value="Pectinesterase_cat"/>
</dbReference>
<evidence type="ECO:0000256" key="1">
    <source>
        <dbReference type="ARBA" id="ARBA00008891"/>
    </source>
</evidence>
<evidence type="ECO:0000313" key="9">
    <source>
        <dbReference type="Proteomes" id="UP000518206"/>
    </source>
</evidence>
<evidence type="ECO:0000256" key="2">
    <source>
        <dbReference type="ARBA" id="ARBA00022801"/>
    </source>
</evidence>
<dbReference type="PANTHER" id="PTHR31321:SF57">
    <property type="entry name" value="PECTINESTERASE 53-RELATED"/>
    <property type="match status" value="1"/>
</dbReference>
<dbReference type="RefSeq" id="WP_183297115.1">
    <property type="nucleotide sequence ID" value="NZ_JACHVX010000005.1"/>
</dbReference>
<feature type="region of interest" description="Disordered" evidence="6">
    <location>
        <begin position="454"/>
        <end position="474"/>
    </location>
</feature>
<accession>A0A7W4UHK4</accession>
<dbReference type="PROSITE" id="PS00503">
    <property type="entry name" value="PECTINESTERASE_2"/>
    <property type="match status" value="1"/>
</dbReference>
<dbReference type="InterPro" id="IPR000772">
    <property type="entry name" value="Ricin_B_lectin"/>
</dbReference>
<reference evidence="8 9" key="1">
    <citation type="submission" date="2020-08" db="EMBL/GenBank/DDBJ databases">
        <title>The Agave Microbiome: Exploring the role of microbial communities in plant adaptations to desert environments.</title>
        <authorList>
            <person name="Partida-Martinez L.P."/>
        </authorList>
    </citation>
    <scope>NUCLEOTIDE SEQUENCE [LARGE SCALE GENOMIC DNA]</scope>
    <source>
        <strain evidence="8 9">RAS26</strain>
    </source>
</reference>
<dbReference type="UniPathway" id="UPA00545">
    <property type="reaction ID" value="UER00823"/>
</dbReference>
<dbReference type="Pfam" id="PF14200">
    <property type="entry name" value="RicinB_lectin_2"/>
    <property type="match status" value="2"/>
</dbReference>